<dbReference type="EC" id="1.1.1.100" evidence="5"/>
<comment type="subunit">
    <text evidence="5">Homotetramer.</text>
</comment>
<dbReference type="PRINTS" id="PR00081">
    <property type="entry name" value="GDHRDH"/>
</dbReference>
<dbReference type="SUPFAM" id="SSF51735">
    <property type="entry name" value="NAD(P)-binding Rossmann-fold domains"/>
    <property type="match status" value="1"/>
</dbReference>
<feature type="binding site" evidence="4">
    <location>
        <position position="204"/>
    </location>
    <ligand>
        <name>NADP(+)</name>
        <dbReference type="ChEBI" id="CHEBI:58349"/>
    </ligand>
</feature>
<dbReference type="UniPathway" id="UPA00094"/>
<dbReference type="AlphaFoldDB" id="C8PLR3"/>
<dbReference type="GO" id="GO:0006633">
    <property type="term" value="P:fatty acid biosynthetic process"/>
    <property type="evidence" value="ECO:0007669"/>
    <property type="project" value="UniProtKB-UniPathway"/>
</dbReference>
<dbReference type="PANTHER" id="PTHR42879:SF2">
    <property type="entry name" value="3-OXOACYL-[ACYL-CARRIER-PROTEIN] REDUCTASE FABG"/>
    <property type="match status" value="1"/>
</dbReference>
<dbReference type="PROSITE" id="PS00061">
    <property type="entry name" value="ADH_SHORT"/>
    <property type="match status" value="1"/>
</dbReference>
<dbReference type="EMBL" id="ACYG01000032">
    <property type="protein sequence ID" value="EEV16375.1"/>
    <property type="molecule type" value="Genomic_DNA"/>
</dbReference>
<keyword evidence="2 5" id="KW-0560">Oxidoreductase</keyword>
<comment type="caution">
    <text evidence="7">The sequence shown here is derived from an EMBL/GenBank/DDBJ whole genome shotgun (WGS) entry which is preliminary data.</text>
</comment>
<dbReference type="eggNOG" id="COG1028">
    <property type="taxonomic scope" value="Bacteria"/>
</dbReference>
<comment type="function">
    <text evidence="5">Catalyzes the NADPH-dependent reduction of beta-ketoacyl-ACP substrates to beta-hydroxyacyl-ACP products, the first reductive step in the elongation cycle of fatty acid biosynthesis.</text>
</comment>
<comment type="pathway">
    <text evidence="5">Lipid metabolism; fatty acid biosynthesis.</text>
</comment>
<dbReference type="GO" id="GO:0051287">
    <property type="term" value="F:NAD binding"/>
    <property type="evidence" value="ECO:0007669"/>
    <property type="project" value="UniProtKB-UniRule"/>
</dbReference>
<keyword evidence="5" id="KW-0443">Lipid metabolism</keyword>
<keyword evidence="4 5" id="KW-0521">NADP</keyword>
<dbReference type="InterPro" id="IPR011284">
    <property type="entry name" value="3oxo_ACP_reduc"/>
</dbReference>
<dbReference type="InterPro" id="IPR036291">
    <property type="entry name" value="NAD(P)-bd_dom_sf"/>
</dbReference>
<evidence type="ECO:0000256" key="3">
    <source>
        <dbReference type="PIRSR" id="PIRSR611284-1"/>
    </source>
</evidence>
<organism evidence="7 8">
    <name type="scientific">Campylobacter gracilis RM3268</name>
    <dbReference type="NCBI Taxonomy" id="553220"/>
    <lineage>
        <taxon>Bacteria</taxon>
        <taxon>Pseudomonadati</taxon>
        <taxon>Campylobacterota</taxon>
        <taxon>Epsilonproteobacteria</taxon>
        <taxon>Campylobacterales</taxon>
        <taxon>Campylobacteraceae</taxon>
        <taxon>Campylobacter</taxon>
    </lineage>
</organism>
<evidence type="ECO:0000256" key="4">
    <source>
        <dbReference type="PIRSR" id="PIRSR611284-2"/>
    </source>
</evidence>
<evidence type="ECO:0000259" key="6">
    <source>
        <dbReference type="SMART" id="SM00822"/>
    </source>
</evidence>
<feature type="active site" description="Proton acceptor" evidence="3">
    <location>
        <position position="171"/>
    </location>
</feature>
<comment type="catalytic activity">
    <reaction evidence="5">
        <text>a (3R)-hydroxyacyl-[ACP] + NADP(+) = a 3-oxoacyl-[ACP] + NADPH + H(+)</text>
        <dbReference type="Rhea" id="RHEA:17397"/>
        <dbReference type="Rhea" id="RHEA-COMP:9916"/>
        <dbReference type="Rhea" id="RHEA-COMP:9945"/>
        <dbReference type="ChEBI" id="CHEBI:15378"/>
        <dbReference type="ChEBI" id="CHEBI:57783"/>
        <dbReference type="ChEBI" id="CHEBI:58349"/>
        <dbReference type="ChEBI" id="CHEBI:78776"/>
        <dbReference type="ChEBI" id="CHEBI:78827"/>
        <dbReference type="EC" id="1.1.1.100"/>
    </reaction>
</comment>
<dbReference type="InterPro" id="IPR050259">
    <property type="entry name" value="SDR"/>
</dbReference>
<name>C8PLR3_9BACT</name>
<sequence length="263" mass="27865">MDKFTLEIKILTKRISMKFSGKNVLITGASRGIGAQIARTLAGYGLKVWINYRSAPEPADALLEEIRANGGEGAVIKFDATNEAEFSEALSLIAQSDGELSYLVNNAGITNDKLALRMKLEDFMGVIEANLSSAFIGCREALKLMSKKRFGAVVNIASIVGEMGNAGQVNYSASKGGMIAMSKSFAKEGAARGIRFNCITPGFIATDMTDALSDDVKASYEASIPLKRLGSTSDVAEGVAFLLSDGAGYITGETLKINGGLYM</sequence>
<comment type="similarity">
    <text evidence="1 5">Belongs to the short-chain dehydrogenases/reductases (SDR) family.</text>
</comment>
<dbReference type="SMART" id="SM00822">
    <property type="entry name" value="PKS_KR"/>
    <property type="match status" value="1"/>
</dbReference>
<feature type="binding site" evidence="4">
    <location>
        <begin position="171"/>
        <end position="175"/>
    </location>
    <ligand>
        <name>NADP(+)</name>
        <dbReference type="ChEBI" id="CHEBI:58349"/>
    </ligand>
</feature>
<feature type="binding site" evidence="4">
    <location>
        <position position="106"/>
    </location>
    <ligand>
        <name>NADP(+)</name>
        <dbReference type="ChEBI" id="CHEBI:58349"/>
    </ligand>
</feature>
<evidence type="ECO:0000256" key="1">
    <source>
        <dbReference type="ARBA" id="ARBA00006484"/>
    </source>
</evidence>
<dbReference type="NCBIfam" id="NF009466">
    <property type="entry name" value="PRK12826.1-2"/>
    <property type="match status" value="1"/>
</dbReference>
<reference evidence="7 8" key="1">
    <citation type="submission" date="2009-07" db="EMBL/GenBank/DDBJ databases">
        <authorList>
            <person name="Madupu R."/>
            <person name="Sebastian Y."/>
            <person name="Durkin A.S."/>
            <person name="Torralba M."/>
            <person name="Methe B."/>
            <person name="Sutton G.G."/>
            <person name="Strausberg R.L."/>
            <person name="Nelson K.E."/>
        </authorList>
    </citation>
    <scope>NUCLEOTIDE SEQUENCE [LARGE SCALE GENOMIC DNA]</scope>
    <source>
        <strain evidence="7 8">RM3268</strain>
    </source>
</reference>
<dbReference type="STRING" id="824.CGRAC_1536"/>
<feature type="domain" description="Ketoreductase" evidence="6">
    <location>
        <begin position="22"/>
        <end position="202"/>
    </location>
</feature>
<dbReference type="Proteomes" id="UP000005709">
    <property type="component" value="Unassembled WGS sequence"/>
</dbReference>
<evidence type="ECO:0000313" key="8">
    <source>
        <dbReference type="Proteomes" id="UP000005709"/>
    </source>
</evidence>
<dbReference type="NCBIfam" id="TIGR01830">
    <property type="entry name" value="3oxo_ACP_reduc"/>
    <property type="match status" value="1"/>
</dbReference>
<accession>C8PLR3</accession>
<keyword evidence="5" id="KW-0444">Lipid biosynthesis</keyword>
<dbReference type="Gene3D" id="3.40.50.720">
    <property type="entry name" value="NAD(P)-binding Rossmann-like Domain"/>
    <property type="match status" value="1"/>
</dbReference>
<dbReference type="Pfam" id="PF13561">
    <property type="entry name" value="adh_short_C2"/>
    <property type="match status" value="1"/>
</dbReference>
<feature type="binding site" evidence="4">
    <location>
        <begin position="28"/>
        <end position="31"/>
    </location>
    <ligand>
        <name>NADP(+)</name>
        <dbReference type="ChEBI" id="CHEBI:58349"/>
    </ligand>
</feature>
<keyword evidence="8" id="KW-1185">Reference proteome</keyword>
<dbReference type="InterPro" id="IPR002347">
    <property type="entry name" value="SDR_fam"/>
</dbReference>
<gene>
    <name evidence="7" type="primary">fabG</name>
    <name evidence="7" type="ORF">CAMGR0001_2073</name>
</gene>
<evidence type="ECO:0000256" key="2">
    <source>
        <dbReference type="ARBA" id="ARBA00023002"/>
    </source>
</evidence>
<dbReference type="GO" id="GO:0004316">
    <property type="term" value="F:3-oxoacyl-[acyl-carrier-protein] reductase (NADPH) activity"/>
    <property type="evidence" value="ECO:0007669"/>
    <property type="project" value="UniProtKB-UniRule"/>
</dbReference>
<dbReference type="PRINTS" id="PR00080">
    <property type="entry name" value="SDRFAMILY"/>
</dbReference>
<dbReference type="InterPro" id="IPR020904">
    <property type="entry name" value="Sc_DH/Rdtase_CS"/>
</dbReference>
<protein>
    <recommendedName>
        <fullName evidence="5">3-oxoacyl-[acyl-carrier-protein] reductase</fullName>
        <ecNumber evidence="5">1.1.1.100</ecNumber>
    </recommendedName>
</protein>
<dbReference type="InterPro" id="IPR057326">
    <property type="entry name" value="KR_dom"/>
</dbReference>
<keyword evidence="5" id="KW-0276">Fatty acid metabolism</keyword>
<evidence type="ECO:0000256" key="5">
    <source>
        <dbReference type="RuleBase" id="RU366074"/>
    </source>
</evidence>
<dbReference type="NCBIfam" id="NF004199">
    <property type="entry name" value="PRK05653.1-4"/>
    <property type="match status" value="1"/>
</dbReference>
<keyword evidence="5" id="KW-0275">Fatty acid biosynthesis</keyword>
<dbReference type="FunFam" id="3.40.50.720:FF:000173">
    <property type="entry name" value="3-oxoacyl-[acyl-carrier protein] reductase"/>
    <property type="match status" value="1"/>
</dbReference>
<evidence type="ECO:0000313" key="7">
    <source>
        <dbReference type="EMBL" id="EEV16375.1"/>
    </source>
</evidence>
<proteinExistence type="inferred from homology"/>
<dbReference type="PANTHER" id="PTHR42879">
    <property type="entry name" value="3-OXOACYL-(ACYL-CARRIER-PROTEIN) REDUCTASE"/>
    <property type="match status" value="1"/>
</dbReference>